<proteinExistence type="predicted"/>
<comment type="caution">
    <text evidence="2">The sequence shown here is derived from an EMBL/GenBank/DDBJ whole genome shotgun (WGS) entry which is preliminary data.</text>
</comment>
<evidence type="ECO:0000259" key="1">
    <source>
        <dbReference type="Pfam" id="PF02581"/>
    </source>
</evidence>
<organism evidence="2 3">
    <name type="scientific">Sphingomonas telluris</name>
    <dbReference type="NCBI Taxonomy" id="2907998"/>
    <lineage>
        <taxon>Bacteria</taxon>
        <taxon>Pseudomonadati</taxon>
        <taxon>Pseudomonadota</taxon>
        <taxon>Alphaproteobacteria</taxon>
        <taxon>Sphingomonadales</taxon>
        <taxon>Sphingomonadaceae</taxon>
        <taxon>Sphingomonas</taxon>
    </lineage>
</organism>
<name>A0ABS9VPH3_9SPHN</name>
<keyword evidence="3" id="KW-1185">Reference proteome</keyword>
<evidence type="ECO:0000313" key="3">
    <source>
        <dbReference type="Proteomes" id="UP001203058"/>
    </source>
</evidence>
<dbReference type="Gene3D" id="3.20.20.70">
    <property type="entry name" value="Aldolase class I"/>
    <property type="match status" value="1"/>
</dbReference>
<dbReference type="CDD" id="cd00564">
    <property type="entry name" value="TMP_TenI"/>
    <property type="match status" value="1"/>
</dbReference>
<dbReference type="InterPro" id="IPR013785">
    <property type="entry name" value="Aldolase_TIM"/>
</dbReference>
<evidence type="ECO:0000313" key="2">
    <source>
        <dbReference type="EMBL" id="MCH8616873.1"/>
    </source>
</evidence>
<gene>
    <name evidence="2" type="ORF">LZ016_12295</name>
</gene>
<dbReference type="Pfam" id="PF02581">
    <property type="entry name" value="TMP-TENI"/>
    <property type="match status" value="1"/>
</dbReference>
<dbReference type="InterPro" id="IPR036206">
    <property type="entry name" value="ThiamineP_synth_sf"/>
</dbReference>
<dbReference type="RefSeq" id="WP_241447755.1">
    <property type="nucleotide sequence ID" value="NZ_JAKZHW010000002.1"/>
</dbReference>
<dbReference type="SUPFAM" id="SSF51391">
    <property type="entry name" value="Thiamin phosphate synthase"/>
    <property type="match status" value="1"/>
</dbReference>
<reference evidence="2 3" key="1">
    <citation type="submission" date="2022-03" db="EMBL/GenBank/DDBJ databases">
        <authorList>
            <person name="Jo J.-H."/>
            <person name="Im W.-T."/>
        </authorList>
    </citation>
    <scope>NUCLEOTIDE SEQUENCE [LARGE SCALE GENOMIC DNA]</scope>
    <source>
        <strain evidence="2 3">SM33</strain>
    </source>
</reference>
<protein>
    <submittedName>
        <fullName evidence="2">Thiamine phosphate synthase</fullName>
    </submittedName>
</protein>
<dbReference type="Proteomes" id="UP001203058">
    <property type="component" value="Unassembled WGS sequence"/>
</dbReference>
<dbReference type="EMBL" id="JAKZHW010000002">
    <property type="protein sequence ID" value="MCH8616873.1"/>
    <property type="molecule type" value="Genomic_DNA"/>
</dbReference>
<accession>A0ABS9VPH3</accession>
<feature type="domain" description="Thiamine phosphate synthase/TenI" evidence="1">
    <location>
        <begin position="32"/>
        <end position="177"/>
    </location>
</feature>
<sequence>MTSRQRSWPRQWLMTDERMGERLWEAIDRLPIKHSGVVFRHYQSPPEVRATLAGRVAEICRRRSLTLAIAGDAELARTLSADLVHNPPELSIGMPFSRSVHSLVEAEAARSEGAALVFVSPVYPTSSHPGHKALYRPAALKIAKAAGAPAIALGGMDALKSARLQREGFYGWAGIDAWLDAKTLRT</sequence>
<dbReference type="InterPro" id="IPR022998">
    <property type="entry name" value="ThiamineP_synth_TenI"/>
</dbReference>